<accession>A0A7X2P7Q0</accession>
<feature type="transmembrane region" description="Helical" evidence="5">
    <location>
        <begin position="95"/>
        <end position="118"/>
    </location>
</feature>
<feature type="transmembrane region" description="Helical" evidence="5">
    <location>
        <begin position="66"/>
        <end position="89"/>
    </location>
</feature>
<feature type="transmembrane region" description="Helical" evidence="5">
    <location>
        <begin position="187"/>
        <end position="205"/>
    </location>
</feature>
<dbReference type="RefSeq" id="WP_154457671.1">
    <property type="nucleotide sequence ID" value="NZ_VUMV01000003.1"/>
</dbReference>
<sequence length="315" mass="34258">MREKIRHVPIPLSGVMLGFAALGNYLKSSSAALWGLMECTALFLLVLLLLKFLLFPRESAEDMGNAAVAGASGTFSMGLMFLGVGVASVNRYAGAALWGIGLLLHILLILYFTGRFVLRFRLERVYTTWFLVYVGITAAAATGSVFGMQRIGRVLVYWGLACTAVLMVLITVRYARIPVEKQYRPMTAIYAAPVSLCLVGYLQSFDGTRGQATVLILAFLAHVFYVFGLVQALRLIRKQFYPSFSAFTFPFINTAAATRLSAAAAGQAGIGGKLLQLLVKPECAVGMVLLLIVFCRYLHFMTGTTKVSCDTGIIT</sequence>
<evidence type="ECO:0000313" key="7">
    <source>
        <dbReference type="Proteomes" id="UP000466864"/>
    </source>
</evidence>
<dbReference type="InterPro" id="IPR004695">
    <property type="entry name" value="SLAC1/Mae1/Ssu1/TehA"/>
</dbReference>
<dbReference type="Proteomes" id="UP000466864">
    <property type="component" value="Unassembled WGS sequence"/>
</dbReference>
<feature type="transmembrane region" description="Helical" evidence="5">
    <location>
        <begin position="155"/>
        <end position="175"/>
    </location>
</feature>
<keyword evidence="7" id="KW-1185">Reference proteome</keyword>
<feature type="transmembrane region" description="Helical" evidence="5">
    <location>
        <begin position="211"/>
        <end position="233"/>
    </location>
</feature>
<organism evidence="6 7">
    <name type="scientific">Bilifractor porci</name>
    <dbReference type="NCBI Taxonomy" id="2606636"/>
    <lineage>
        <taxon>Bacteria</taxon>
        <taxon>Bacillati</taxon>
        <taxon>Bacillota</taxon>
        <taxon>Clostridia</taxon>
        <taxon>Lachnospirales</taxon>
        <taxon>Lachnospiraceae</taxon>
        <taxon>Bilifractor</taxon>
    </lineage>
</organism>
<evidence type="ECO:0000256" key="3">
    <source>
        <dbReference type="ARBA" id="ARBA00022989"/>
    </source>
</evidence>
<evidence type="ECO:0000256" key="2">
    <source>
        <dbReference type="ARBA" id="ARBA00022692"/>
    </source>
</evidence>
<name>A0A7X2P7Q0_9FIRM</name>
<feature type="transmembrane region" description="Helical" evidence="5">
    <location>
        <begin position="32"/>
        <end position="54"/>
    </location>
</feature>
<dbReference type="AlphaFoldDB" id="A0A7X2P7Q0"/>
<feature type="transmembrane region" description="Helical" evidence="5">
    <location>
        <begin position="240"/>
        <end position="258"/>
    </location>
</feature>
<evidence type="ECO:0000256" key="1">
    <source>
        <dbReference type="ARBA" id="ARBA00004141"/>
    </source>
</evidence>
<dbReference type="Gene3D" id="1.50.10.150">
    <property type="entry name" value="Voltage-dependent anion channel"/>
    <property type="match status" value="1"/>
</dbReference>
<feature type="transmembrane region" description="Helical" evidence="5">
    <location>
        <begin position="278"/>
        <end position="298"/>
    </location>
</feature>
<dbReference type="Pfam" id="PF03595">
    <property type="entry name" value="SLAC1"/>
    <property type="match status" value="1"/>
</dbReference>
<feature type="transmembrane region" description="Helical" evidence="5">
    <location>
        <begin position="7"/>
        <end position="26"/>
    </location>
</feature>
<dbReference type="EMBL" id="VUMV01000003">
    <property type="protein sequence ID" value="MST81762.1"/>
    <property type="molecule type" value="Genomic_DNA"/>
</dbReference>
<dbReference type="InterPro" id="IPR052951">
    <property type="entry name" value="Tellurite_res_ion_channel"/>
</dbReference>
<dbReference type="GO" id="GO:0005886">
    <property type="term" value="C:plasma membrane"/>
    <property type="evidence" value="ECO:0007669"/>
    <property type="project" value="TreeGrafter"/>
</dbReference>
<proteinExistence type="predicted"/>
<reference evidence="6 7" key="1">
    <citation type="submission" date="2019-08" db="EMBL/GenBank/DDBJ databases">
        <title>In-depth cultivation of the pig gut microbiome towards novel bacterial diversity and tailored functional studies.</title>
        <authorList>
            <person name="Wylensek D."/>
            <person name="Hitch T.C.A."/>
            <person name="Clavel T."/>
        </authorList>
    </citation>
    <scope>NUCLEOTIDE SEQUENCE [LARGE SCALE GENOMIC DNA]</scope>
    <source>
        <strain evidence="6 7">Oil+RF-744-WCA-WT-13</strain>
    </source>
</reference>
<comment type="caution">
    <text evidence="6">The sequence shown here is derived from an EMBL/GenBank/DDBJ whole genome shotgun (WGS) entry which is preliminary data.</text>
</comment>
<dbReference type="InterPro" id="IPR038665">
    <property type="entry name" value="Voltage-dep_anion_channel_sf"/>
</dbReference>
<protein>
    <submittedName>
        <fullName evidence="6">TDT family transporter</fullName>
    </submittedName>
</protein>
<evidence type="ECO:0000256" key="5">
    <source>
        <dbReference type="SAM" id="Phobius"/>
    </source>
</evidence>
<keyword evidence="4 5" id="KW-0472">Membrane</keyword>
<comment type="subcellular location">
    <subcellularLocation>
        <location evidence="1">Membrane</location>
        <topology evidence="1">Multi-pass membrane protein</topology>
    </subcellularLocation>
</comment>
<keyword evidence="3 5" id="KW-1133">Transmembrane helix</keyword>
<dbReference type="PANTHER" id="PTHR37955">
    <property type="entry name" value="TELLURITE RESISTANCE PROTEIN TEHA"/>
    <property type="match status" value="1"/>
</dbReference>
<dbReference type="PANTHER" id="PTHR37955:SF1">
    <property type="entry name" value="DEP DOMAIN-CONTAINING PROTEIN"/>
    <property type="match status" value="1"/>
</dbReference>
<keyword evidence="2 5" id="KW-0812">Transmembrane</keyword>
<dbReference type="GO" id="GO:0046583">
    <property type="term" value="F:monoatomic cation efflux transmembrane transporter activity"/>
    <property type="evidence" value="ECO:0007669"/>
    <property type="project" value="TreeGrafter"/>
</dbReference>
<dbReference type="CDD" id="cd09325">
    <property type="entry name" value="TDT_C4-dicarb_trans"/>
    <property type="match status" value="1"/>
</dbReference>
<feature type="transmembrane region" description="Helical" evidence="5">
    <location>
        <begin position="130"/>
        <end position="149"/>
    </location>
</feature>
<evidence type="ECO:0000256" key="4">
    <source>
        <dbReference type="ARBA" id="ARBA00023136"/>
    </source>
</evidence>
<evidence type="ECO:0000313" key="6">
    <source>
        <dbReference type="EMBL" id="MST81762.1"/>
    </source>
</evidence>
<gene>
    <name evidence="6" type="ORF">FYJ60_05480</name>
</gene>